<reference evidence="4" key="1">
    <citation type="submission" date="2025-08" db="UniProtKB">
        <authorList>
            <consortium name="RefSeq"/>
        </authorList>
    </citation>
    <scope>IDENTIFICATION</scope>
</reference>
<name>A0AAJ6VVX8_9ACAR</name>
<dbReference type="Proteomes" id="UP000694867">
    <property type="component" value="Unplaced"/>
</dbReference>
<keyword evidence="3" id="KW-1185">Reference proteome</keyword>
<dbReference type="InterPro" id="IPR015943">
    <property type="entry name" value="WD40/YVTN_repeat-like_dom_sf"/>
</dbReference>
<evidence type="ECO:0000313" key="3">
    <source>
        <dbReference type="Proteomes" id="UP000694867"/>
    </source>
</evidence>
<dbReference type="GeneID" id="100897960"/>
<accession>A0AAJ6VVX8</accession>
<evidence type="ECO:0000256" key="1">
    <source>
        <dbReference type="ARBA" id="ARBA00022574"/>
    </source>
</evidence>
<dbReference type="PANTHER" id="PTHR44472">
    <property type="entry name" value="DDB1- AND CUL4-ASSOCIATED FACTOR 4-RELATED"/>
    <property type="match status" value="1"/>
</dbReference>
<dbReference type="InterPro" id="IPR036322">
    <property type="entry name" value="WD40_repeat_dom_sf"/>
</dbReference>
<dbReference type="InterPro" id="IPR052254">
    <property type="entry name" value="CUL4-DDB1_E3_ligase_receptor"/>
</dbReference>
<organism evidence="3 4">
    <name type="scientific">Galendromus occidentalis</name>
    <name type="common">western predatory mite</name>
    <dbReference type="NCBI Taxonomy" id="34638"/>
    <lineage>
        <taxon>Eukaryota</taxon>
        <taxon>Metazoa</taxon>
        <taxon>Ecdysozoa</taxon>
        <taxon>Arthropoda</taxon>
        <taxon>Chelicerata</taxon>
        <taxon>Arachnida</taxon>
        <taxon>Acari</taxon>
        <taxon>Parasitiformes</taxon>
        <taxon>Mesostigmata</taxon>
        <taxon>Gamasina</taxon>
        <taxon>Phytoseioidea</taxon>
        <taxon>Phytoseiidae</taxon>
        <taxon>Typhlodrominae</taxon>
        <taxon>Galendromus</taxon>
    </lineage>
</organism>
<protein>
    <submittedName>
        <fullName evidence="4">Uncharacterized protein LOC100897960</fullName>
    </submittedName>
</protein>
<dbReference type="Gene3D" id="2.130.10.10">
    <property type="entry name" value="YVTN repeat-like/Quinoprotein amine dehydrogenase"/>
    <property type="match status" value="1"/>
</dbReference>
<dbReference type="RefSeq" id="XP_003739175.2">
    <property type="nucleotide sequence ID" value="XM_003739127.3"/>
</dbReference>
<dbReference type="SUPFAM" id="SSF50978">
    <property type="entry name" value="WD40 repeat-like"/>
    <property type="match status" value="1"/>
</dbReference>
<dbReference type="PANTHER" id="PTHR44472:SF1">
    <property type="entry name" value="DDB1 AND CUL4 ASSOCIATED FACTOR 4"/>
    <property type="match status" value="1"/>
</dbReference>
<keyword evidence="2" id="KW-0677">Repeat</keyword>
<dbReference type="KEGG" id="goe:100897960"/>
<gene>
    <name evidence="4" type="primary">LOC100897960</name>
</gene>
<keyword evidence="1" id="KW-0853">WD repeat</keyword>
<dbReference type="GO" id="GO:0080008">
    <property type="term" value="C:Cul4-RING E3 ubiquitin ligase complex"/>
    <property type="evidence" value="ECO:0007669"/>
    <property type="project" value="TreeGrafter"/>
</dbReference>
<evidence type="ECO:0000313" key="4">
    <source>
        <dbReference type="RefSeq" id="XP_003739175.2"/>
    </source>
</evidence>
<evidence type="ECO:0000256" key="2">
    <source>
        <dbReference type="ARBA" id="ARBA00022737"/>
    </source>
</evidence>
<proteinExistence type="predicted"/>
<sequence>MSNDRGKKIESDLPGFYYDSEKQKYYRITPADSSNPLHPEKIRRIEGHRESLKTKDQLVNTKTVSLPSRIIRRAQTGDVCDLLRERSARVLTPGRSYHIHDQFVPEALGLFQGAASSRRSFQNNFLTSAMARLSKKFSCQVLDGFDDRGYAIKDAVMTVSGNGKLCTSFSMKPSGLALVGSTINFTEQSAAHGITDLFYMHKVVDMKHTTISGGDFVAVACQALGRDDHIVRVAPIAMDRSLDRHSKSFEFPANETIWSVAVSSLHLSVGMEKRIEMFSTEGSTQSIVRLPGENVFVLENDGDDRLIVGTNKGNVHTVDVRTQKAESTVKIGAALSNIKISNNHMVASAYDHKLMLFDRRSTAKHMHIFEAHQNDCRPHLSLQLHERLNIVAATGSDNVIRLWSLKDFQMASTISDEKFVSTDVPPCFVIDDSWGPPCSVAVFSGSELACYT</sequence>
<dbReference type="AlphaFoldDB" id="A0AAJ6VVX8"/>